<keyword evidence="1" id="KW-0812">Transmembrane</keyword>
<evidence type="ECO:0000256" key="1">
    <source>
        <dbReference type="SAM" id="Phobius"/>
    </source>
</evidence>
<protein>
    <recommendedName>
        <fullName evidence="4">VTT domain-containing protein</fullName>
    </recommendedName>
</protein>
<accession>A0A4Q4ZMY5</accession>
<keyword evidence="1" id="KW-1133">Transmembrane helix</keyword>
<feature type="transmembrane region" description="Helical" evidence="1">
    <location>
        <begin position="102"/>
        <end position="125"/>
    </location>
</feature>
<reference evidence="2 3" key="1">
    <citation type="submission" date="2019-01" db="EMBL/GenBank/DDBJ databases">
        <title>Nocardioides guangzhouensis sp. nov., an actinobacterium isolated from soil.</title>
        <authorList>
            <person name="Fu Y."/>
            <person name="Cai Y."/>
            <person name="Lin Z."/>
            <person name="Chen P."/>
        </authorList>
    </citation>
    <scope>NUCLEOTIDE SEQUENCE [LARGE SCALE GENOMIC DNA]</scope>
    <source>
        <strain evidence="2 3">130</strain>
    </source>
</reference>
<sequence>MNGAIESGAALLFGTVSALVPAVNAEAYAIVVAARMQPAVAPAVVVALAAGQTIGKLTLFEAARQGSGPLARRFAQRSAGRASAWRERIGTCLRSRRTGLPVVLASATVGMPPLAAVSLAAGASGQRRWEFAAACLLGRVVRFAVLVLPAAWALS</sequence>
<feature type="transmembrane region" description="Helical" evidence="1">
    <location>
        <begin position="131"/>
        <end position="154"/>
    </location>
</feature>
<dbReference type="Proteomes" id="UP000295198">
    <property type="component" value="Unassembled WGS sequence"/>
</dbReference>
<dbReference type="EMBL" id="SDKM01000001">
    <property type="protein sequence ID" value="RYP88906.1"/>
    <property type="molecule type" value="Genomic_DNA"/>
</dbReference>
<evidence type="ECO:0000313" key="2">
    <source>
        <dbReference type="EMBL" id="RYP88906.1"/>
    </source>
</evidence>
<gene>
    <name evidence="2" type="ORF">EKO23_00230</name>
</gene>
<dbReference type="OrthoDB" id="3404060at2"/>
<dbReference type="AlphaFoldDB" id="A0A4Q4ZMY5"/>
<evidence type="ECO:0000313" key="3">
    <source>
        <dbReference type="Proteomes" id="UP000295198"/>
    </source>
</evidence>
<keyword evidence="1" id="KW-0472">Membrane</keyword>
<keyword evidence="3" id="KW-1185">Reference proteome</keyword>
<proteinExistence type="predicted"/>
<name>A0A4Q4ZMY5_9ACTN</name>
<organism evidence="2 3">
    <name type="scientific">Nocardioides guangzhouensis</name>
    <dbReference type="NCBI Taxonomy" id="2497878"/>
    <lineage>
        <taxon>Bacteria</taxon>
        <taxon>Bacillati</taxon>
        <taxon>Actinomycetota</taxon>
        <taxon>Actinomycetes</taxon>
        <taxon>Propionibacteriales</taxon>
        <taxon>Nocardioidaceae</taxon>
        <taxon>Nocardioides</taxon>
    </lineage>
</organism>
<comment type="caution">
    <text evidence="2">The sequence shown here is derived from an EMBL/GenBank/DDBJ whole genome shotgun (WGS) entry which is preliminary data.</text>
</comment>
<dbReference type="RefSeq" id="WP_134712882.1">
    <property type="nucleotide sequence ID" value="NZ_SDKM01000001.1"/>
</dbReference>
<evidence type="ECO:0008006" key="4">
    <source>
        <dbReference type="Google" id="ProtNLM"/>
    </source>
</evidence>